<comment type="catalytic activity">
    <reaction evidence="1 6">
        <text>The enzyme specifically hydrolyzes (1-&gt;4)-beta-D-galactosidic linkages in type I arabinogalactans.</text>
        <dbReference type="EC" id="3.2.1.89"/>
    </reaction>
</comment>
<name>A0ABV6AXD3_9DEIO</name>
<gene>
    <name evidence="7" type="ORF">ACFFLM_04665</name>
</gene>
<proteinExistence type="inferred from homology"/>
<dbReference type="PANTHER" id="PTHR34983">
    <property type="entry name" value="ARABINOGALACTAN ENDO-BETA-1,4-GALACTANASE A"/>
    <property type="match status" value="1"/>
</dbReference>
<sequence>MNTGFPRSARLGLMGLLTLALGACAAEPASVEPGSVESASAEPSGAPALRSQATLPSEWIKGIDVSEARGAEAAGATFKDRNGVVKPALQLVKDHQYNWVRVRLMVDPDGKYGLLQDLPYVKAVMKDAKGRGLKVLLDLHYSHWWADPGNQWTPARWAGQDVTALSSSVYAYTKDVISQLRAQGTAPDMVQIGNEINGGLLWEAGRIANMANFVKLSNAGATAVRDASGGNASMPPIMMHIAKTGDAAQTVAWYRAFIAAGGWVDVIGLSYYPMWHGDFANLSSTVAALRSNFSWAKVYLAETASYWETNQVGYSGLPYPQTQQGQSDYLRALTPVVRNAGGSGIFYWGAFWSQSTRWLNAPGWTDDDASRRSLFDDQGRATLAIDGLN</sequence>
<keyword evidence="4 6" id="KW-0378">Hydrolase</keyword>
<dbReference type="RefSeq" id="WP_380006032.1">
    <property type="nucleotide sequence ID" value="NZ_JBHLYR010000013.1"/>
</dbReference>
<evidence type="ECO:0000313" key="7">
    <source>
        <dbReference type="EMBL" id="MFB9991271.1"/>
    </source>
</evidence>
<evidence type="ECO:0000256" key="5">
    <source>
        <dbReference type="ARBA" id="ARBA00023295"/>
    </source>
</evidence>
<keyword evidence="6" id="KW-0732">Signal</keyword>
<dbReference type="InterPro" id="IPR011683">
    <property type="entry name" value="Glyco_hydro_53"/>
</dbReference>
<feature type="signal peptide" evidence="6">
    <location>
        <begin position="1"/>
        <end position="25"/>
    </location>
</feature>
<keyword evidence="8" id="KW-1185">Reference proteome</keyword>
<evidence type="ECO:0000313" key="8">
    <source>
        <dbReference type="Proteomes" id="UP001589733"/>
    </source>
</evidence>
<comment type="similarity">
    <text evidence="2 6">Belongs to the glycosyl hydrolase 53 family.</text>
</comment>
<feature type="chain" id="PRO_5044987791" description="Arabinogalactan endo-beta-1,4-galactanase" evidence="6">
    <location>
        <begin position="26"/>
        <end position="389"/>
    </location>
</feature>
<dbReference type="GO" id="GO:0016787">
    <property type="term" value="F:hydrolase activity"/>
    <property type="evidence" value="ECO:0007669"/>
    <property type="project" value="UniProtKB-KW"/>
</dbReference>
<reference evidence="7 8" key="1">
    <citation type="submission" date="2024-09" db="EMBL/GenBank/DDBJ databases">
        <authorList>
            <person name="Sun Q."/>
            <person name="Mori K."/>
        </authorList>
    </citation>
    <scope>NUCLEOTIDE SEQUENCE [LARGE SCALE GENOMIC DNA]</scope>
    <source>
        <strain evidence="7 8">JCM 13503</strain>
    </source>
</reference>
<dbReference type="Proteomes" id="UP001589733">
    <property type="component" value="Unassembled WGS sequence"/>
</dbReference>
<evidence type="ECO:0000256" key="1">
    <source>
        <dbReference type="ARBA" id="ARBA00001695"/>
    </source>
</evidence>
<dbReference type="EC" id="3.2.1.89" evidence="3 6"/>
<keyword evidence="5 6" id="KW-0326">Glycosidase</keyword>
<dbReference type="InterPro" id="IPR017853">
    <property type="entry name" value="GH"/>
</dbReference>
<evidence type="ECO:0000256" key="3">
    <source>
        <dbReference type="ARBA" id="ARBA00012556"/>
    </source>
</evidence>
<dbReference type="EMBL" id="JBHLYR010000013">
    <property type="protein sequence ID" value="MFB9991271.1"/>
    <property type="molecule type" value="Genomic_DNA"/>
</dbReference>
<organism evidence="7 8">
    <name type="scientific">Deinococcus oregonensis</name>
    <dbReference type="NCBI Taxonomy" id="1805970"/>
    <lineage>
        <taxon>Bacteria</taxon>
        <taxon>Thermotogati</taxon>
        <taxon>Deinococcota</taxon>
        <taxon>Deinococci</taxon>
        <taxon>Deinococcales</taxon>
        <taxon>Deinococcaceae</taxon>
        <taxon>Deinococcus</taxon>
    </lineage>
</organism>
<evidence type="ECO:0000256" key="4">
    <source>
        <dbReference type="ARBA" id="ARBA00022801"/>
    </source>
</evidence>
<comment type="caution">
    <text evidence="7">The sequence shown here is derived from an EMBL/GenBank/DDBJ whole genome shotgun (WGS) entry which is preliminary data.</text>
</comment>
<dbReference type="PROSITE" id="PS51257">
    <property type="entry name" value="PROKAR_LIPOPROTEIN"/>
    <property type="match status" value="1"/>
</dbReference>
<dbReference type="Gene3D" id="3.20.20.80">
    <property type="entry name" value="Glycosidases"/>
    <property type="match status" value="1"/>
</dbReference>
<evidence type="ECO:0000256" key="6">
    <source>
        <dbReference type="RuleBase" id="RU361192"/>
    </source>
</evidence>
<dbReference type="PANTHER" id="PTHR34983:SF1">
    <property type="entry name" value="ARABINOGALACTAN ENDO-BETA-1,4-GALACTANASE A"/>
    <property type="match status" value="1"/>
</dbReference>
<protein>
    <recommendedName>
        <fullName evidence="3 6">Arabinogalactan endo-beta-1,4-galactanase</fullName>
        <ecNumber evidence="3 6">3.2.1.89</ecNumber>
    </recommendedName>
</protein>
<dbReference type="SUPFAM" id="SSF51445">
    <property type="entry name" value="(Trans)glycosidases"/>
    <property type="match status" value="1"/>
</dbReference>
<evidence type="ECO:0000256" key="2">
    <source>
        <dbReference type="ARBA" id="ARBA00010687"/>
    </source>
</evidence>
<dbReference type="Pfam" id="PF07745">
    <property type="entry name" value="Glyco_hydro_53"/>
    <property type="match status" value="1"/>
</dbReference>
<accession>A0ABV6AXD3</accession>